<comment type="caution">
    <text evidence="8">Lacks conserved residue(s) required for the propagation of feature annotation.</text>
</comment>
<dbReference type="InterPro" id="IPR013604">
    <property type="entry name" value="7TM_chemorcpt"/>
</dbReference>
<dbReference type="PANTHER" id="PTHR21143">
    <property type="entry name" value="INVERTEBRATE GUSTATORY RECEPTOR"/>
    <property type="match status" value="1"/>
</dbReference>
<evidence type="ECO:0000256" key="7">
    <source>
        <dbReference type="ARBA" id="ARBA00023224"/>
    </source>
</evidence>
<reference evidence="9 10" key="1">
    <citation type="journal article" date="2021" name="BMC Biol.">
        <title>Horizontally acquired antibacterial genes associated with adaptive radiation of ladybird beetles.</title>
        <authorList>
            <person name="Li H.S."/>
            <person name="Tang X.F."/>
            <person name="Huang Y.H."/>
            <person name="Xu Z.Y."/>
            <person name="Chen M.L."/>
            <person name="Du X.Y."/>
            <person name="Qiu B.Y."/>
            <person name="Chen P.T."/>
            <person name="Zhang W."/>
            <person name="Slipinski A."/>
            <person name="Escalona H.E."/>
            <person name="Waterhouse R.M."/>
            <person name="Zwick A."/>
            <person name="Pang H."/>
        </authorList>
    </citation>
    <scope>NUCLEOTIDE SEQUENCE [LARGE SCALE GENOMIC DNA]</scope>
    <source>
        <strain evidence="9">SYSU2018</strain>
    </source>
</reference>
<feature type="transmembrane region" description="Helical" evidence="8">
    <location>
        <begin position="32"/>
        <end position="52"/>
    </location>
</feature>
<keyword evidence="5 8" id="KW-0472">Membrane</keyword>
<accession>A0ABD2PCQ5</accession>
<organism evidence="9 10">
    <name type="scientific">Cryptolaemus montrouzieri</name>
    <dbReference type="NCBI Taxonomy" id="559131"/>
    <lineage>
        <taxon>Eukaryota</taxon>
        <taxon>Metazoa</taxon>
        <taxon>Ecdysozoa</taxon>
        <taxon>Arthropoda</taxon>
        <taxon>Hexapoda</taxon>
        <taxon>Insecta</taxon>
        <taxon>Pterygota</taxon>
        <taxon>Neoptera</taxon>
        <taxon>Endopterygota</taxon>
        <taxon>Coleoptera</taxon>
        <taxon>Polyphaga</taxon>
        <taxon>Cucujiformia</taxon>
        <taxon>Coccinelloidea</taxon>
        <taxon>Coccinellidae</taxon>
        <taxon>Scymninae</taxon>
        <taxon>Scymnini</taxon>
        <taxon>Cryptolaemus</taxon>
    </lineage>
</organism>
<evidence type="ECO:0000256" key="1">
    <source>
        <dbReference type="ARBA" id="ARBA00004651"/>
    </source>
</evidence>
<dbReference type="PANTHER" id="PTHR21143:SF133">
    <property type="entry name" value="GUSTATORY AND PHEROMONE RECEPTOR 32A-RELATED"/>
    <property type="match status" value="1"/>
</dbReference>
<evidence type="ECO:0000313" key="10">
    <source>
        <dbReference type="Proteomes" id="UP001516400"/>
    </source>
</evidence>
<comment type="subcellular location">
    <subcellularLocation>
        <location evidence="1 8">Cell membrane</location>
        <topology evidence="1 8">Multi-pass membrane protein</topology>
    </subcellularLocation>
</comment>
<keyword evidence="7 8" id="KW-0807">Transducer</keyword>
<name>A0ABD2PCQ5_9CUCU</name>
<comment type="function">
    <text evidence="8">Gustatory receptor which mediates acceptance or avoidance behavior, depending on its substrates.</text>
</comment>
<evidence type="ECO:0000256" key="5">
    <source>
        <dbReference type="ARBA" id="ARBA00023136"/>
    </source>
</evidence>
<evidence type="ECO:0000256" key="3">
    <source>
        <dbReference type="ARBA" id="ARBA00022692"/>
    </source>
</evidence>
<dbReference type="AlphaFoldDB" id="A0ABD2PCQ5"/>
<dbReference type="Proteomes" id="UP001516400">
    <property type="component" value="Unassembled WGS sequence"/>
</dbReference>
<evidence type="ECO:0000256" key="6">
    <source>
        <dbReference type="ARBA" id="ARBA00023170"/>
    </source>
</evidence>
<evidence type="ECO:0000256" key="4">
    <source>
        <dbReference type="ARBA" id="ARBA00022989"/>
    </source>
</evidence>
<keyword evidence="3 8" id="KW-0812">Transmembrane</keyword>
<keyword evidence="10" id="KW-1185">Reference proteome</keyword>
<keyword evidence="4 8" id="KW-1133">Transmembrane helix</keyword>
<sequence>MESNNSPIISTVIEFSGLLLGLIKVRENLLRNVLWNISLLIYAVYLGVWAYYYVYSNHNSEKTADYEGVFKYATQFCRMVELAQVTFRITWYRIKAKPMKMLLDEMEKRKMGIRSFITIENFHFVPIFSIFIGVIILEHIYFYHFENKELYTLMWVYPLMLMILEYFVIDEIIRHIRKKFRTLNNELIILTESWILYDIYPGIKNQVLAEFFVRNVNEEINRIHKLSTFHYDMMVHTQVLSQFFTVLFSGNMATMLCGIIDACYNISHLPYNMNHWKPIFRSSSWVILQAYCAALIVNAWESLKSEANKSASILHDIWNKHSVENGTNRKMNYLRLVALRFSATKLNFTAHGLFPINRALLHSMLTTVTTYVLILVQLKDVK</sequence>
<dbReference type="EMBL" id="JABFTP020000185">
    <property type="protein sequence ID" value="KAL3288751.1"/>
    <property type="molecule type" value="Genomic_DNA"/>
</dbReference>
<comment type="similarity">
    <text evidence="8">Belongs to the insect chemoreceptor superfamily. Gustatory receptor (GR) family.</text>
</comment>
<feature type="transmembrane region" description="Helical" evidence="8">
    <location>
        <begin position="243"/>
        <end position="267"/>
    </location>
</feature>
<keyword evidence="6 8" id="KW-0675">Receptor</keyword>
<keyword evidence="2 8" id="KW-1003">Cell membrane</keyword>
<feature type="transmembrane region" description="Helical" evidence="8">
    <location>
        <begin position="360"/>
        <end position="378"/>
    </location>
</feature>
<evidence type="ECO:0000256" key="2">
    <source>
        <dbReference type="ARBA" id="ARBA00022475"/>
    </source>
</evidence>
<comment type="caution">
    <text evidence="9">The sequence shown here is derived from an EMBL/GenBank/DDBJ whole genome shotgun (WGS) entry which is preliminary data.</text>
</comment>
<dbReference type="Pfam" id="PF08395">
    <property type="entry name" value="7tm_7"/>
    <property type="match status" value="1"/>
</dbReference>
<proteinExistence type="inferred from homology"/>
<feature type="transmembrane region" description="Helical" evidence="8">
    <location>
        <begin position="150"/>
        <end position="169"/>
    </location>
</feature>
<dbReference type="GO" id="GO:0007165">
    <property type="term" value="P:signal transduction"/>
    <property type="evidence" value="ECO:0007669"/>
    <property type="project" value="UniProtKB-KW"/>
</dbReference>
<evidence type="ECO:0000256" key="8">
    <source>
        <dbReference type="RuleBase" id="RU363108"/>
    </source>
</evidence>
<evidence type="ECO:0000313" key="9">
    <source>
        <dbReference type="EMBL" id="KAL3288751.1"/>
    </source>
</evidence>
<protein>
    <recommendedName>
        <fullName evidence="8">Gustatory receptor</fullName>
    </recommendedName>
</protein>
<feature type="transmembrane region" description="Helical" evidence="8">
    <location>
        <begin position="115"/>
        <end position="144"/>
    </location>
</feature>
<dbReference type="GO" id="GO:0005886">
    <property type="term" value="C:plasma membrane"/>
    <property type="evidence" value="ECO:0007669"/>
    <property type="project" value="UniProtKB-SubCell"/>
</dbReference>
<gene>
    <name evidence="9" type="ORF">HHI36_003186</name>
</gene>